<reference evidence="5" key="1">
    <citation type="submission" date="2021-12" db="EMBL/GenBank/DDBJ databases">
        <authorList>
            <person name="King R."/>
        </authorList>
    </citation>
    <scope>NUCLEOTIDE SEQUENCE</scope>
</reference>
<dbReference type="Gene3D" id="2.40.50.430">
    <property type="match status" value="1"/>
</dbReference>
<evidence type="ECO:0000256" key="2">
    <source>
        <dbReference type="ARBA" id="ARBA00022705"/>
    </source>
</evidence>
<feature type="domain" description="DNA polymerase alpha/delta/epsilon subunit B" evidence="3">
    <location>
        <begin position="195"/>
        <end position="399"/>
    </location>
</feature>
<gene>
    <name evidence="5" type="ORF">CHILSU_LOCUS1822</name>
</gene>
<dbReference type="Proteomes" id="UP001153292">
    <property type="component" value="Chromosome 12"/>
</dbReference>
<dbReference type="EMBL" id="OU963905">
    <property type="protein sequence ID" value="CAH0398698.1"/>
    <property type="molecule type" value="Genomic_DNA"/>
</dbReference>
<sequence>MLFRAESSSSTNSQSDFLSREVERHSLDYTDCSNRFYQVSRDFSKQYAYIYSSRLNTYRNILLPVIRKKWSNTYKILKLCDLRDKYTTCIIIGTLFKLQQLKPSILKQLSDQLEIIPQPARTHFVHESDSLVLEDELQRIKLVGDCIDVHQVVTGVVCAVLGSEDDDGVFTVKDVCWAGCHIQKPLPKLSADRYVVLLSGLNMASTKVDHLFSLHLLLEWLSGLSGTSQYQEELSKIVRVIIAGGLFANNASGELNESSIIDSSESVDAFCSAVSSVAPLDLMPGSKDPAGAMLPQKPLHYCLFPKANEYKSFNRVSNPYECDIGGVLCLGTSGESVKDIKQYSKLESDIEIMKKTLQWRHIAPTCPDTIPCTPCVSTDPFIMYNCPSIYFSGSCDEFSTDTFEGDDGQRVRLVCLPDFCYTKTVALVNMGNLECYSMTFS</sequence>
<proteinExistence type="inferred from homology"/>
<comment type="similarity">
    <text evidence="1">Belongs to the DNA polymerase delta/II small subunit family.</text>
</comment>
<dbReference type="InterPro" id="IPR040663">
    <property type="entry name" value="DNA_pol_D_N"/>
</dbReference>
<evidence type="ECO:0000313" key="6">
    <source>
        <dbReference type="Proteomes" id="UP001153292"/>
    </source>
</evidence>
<dbReference type="Pfam" id="PF04042">
    <property type="entry name" value="DNA_pol_E_B"/>
    <property type="match status" value="1"/>
</dbReference>
<organism evidence="5 6">
    <name type="scientific">Chilo suppressalis</name>
    <name type="common">Asiatic rice borer moth</name>
    <dbReference type="NCBI Taxonomy" id="168631"/>
    <lineage>
        <taxon>Eukaryota</taxon>
        <taxon>Metazoa</taxon>
        <taxon>Ecdysozoa</taxon>
        <taxon>Arthropoda</taxon>
        <taxon>Hexapoda</taxon>
        <taxon>Insecta</taxon>
        <taxon>Pterygota</taxon>
        <taxon>Neoptera</taxon>
        <taxon>Endopterygota</taxon>
        <taxon>Lepidoptera</taxon>
        <taxon>Glossata</taxon>
        <taxon>Ditrysia</taxon>
        <taxon>Pyraloidea</taxon>
        <taxon>Crambidae</taxon>
        <taxon>Crambinae</taxon>
        <taxon>Chilo</taxon>
    </lineage>
</organism>
<accession>A0ABN8ASD6</accession>
<evidence type="ECO:0000259" key="3">
    <source>
        <dbReference type="Pfam" id="PF04042"/>
    </source>
</evidence>
<dbReference type="InterPro" id="IPR024826">
    <property type="entry name" value="DNA_pol_delta/II_ssu"/>
</dbReference>
<dbReference type="PANTHER" id="PTHR10416:SF0">
    <property type="entry name" value="DNA POLYMERASE DELTA SUBUNIT 2"/>
    <property type="match status" value="1"/>
</dbReference>
<dbReference type="Pfam" id="PF18018">
    <property type="entry name" value="DNA_pol_D_N"/>
    <property type="match status" value="1"/>
</dbReference>
<evidence type="ECO:0000313" key="5">
    <source>
        <dbReference type="EMBL" id="CAH0398698.1"/>
    </source>
</evidence>
<keyword evidence="2" id="KW-0235">DNA replication</keyword>
<dbReference type="Gene3D" id="3.60.21.50">
    <property type="match status" value="1"/>
</dbReference>
<evidence type="ECO:0008006" key="7">
    <source>
        <dbReference type="Google" id="ProtNLM"/>
    </source>
</evidence>
<name>A0ABN8ASD6_CHISP</name>
<protein>
    <recommendedName>
        <fullName evidence="7">DNA polymerase delta small subunit</fullName>
    </recommendedName>
</protein>
<keyword evidence="6" id="KW-1185">Reference proteome</keyword>
<feature type="domain" description="DNA polymerase delta subunit OB-fold" evidence="4">
    <location>
        <begin position="46"/>
        <end position="175"/>
    </location>
</feature>
<evidence type="ECO:0000256" key="1">
    <source>
        <dbReference type="ARBA" id="ARBA00006035"/>
    </source>
</evidence>
<dbReference type="PANTHER" id="PTHR10416">
    <property type="entry name" value="DNA POLYMERASE DELTA SUBUNIT 2"/>
    <property type="match status" value="1"/>
</dbReference>
<evidence type="ECO:0000259" key="4">
    <source>
        <dbReference type="Pfam" id="PF18018"/>
    </source>
</evidence>
<dbReference type="InterPro" id="IPR007185">
    <property type="entry name" value="DNA_pol_a/d/e_bsu"/>
</dbReference>